<evidence type="ECO:0000256" key="4">
    <source>
        <dbReference type="ARBA" id="ARBA00022443"/>
    </source>
</evidence>
<dbReference type="Proteomes" id="UP001608902">
    <property type="component" value="Unassembled WGS sequence"/>
</dbReference>
<dbReference type="SMART" id="SM00326">
    <property type="entry name" value="SH3"/>
    <property type="match status" value="1"/>
</dbReference>
<dbReference type="PROSITE" id="PS00108">
    <property type="entry name" value="PROTEIN_KINASE_ST"/>
    <property type="match status" value="1"/>
</dbReference>
<dbReference type="EMBL" id="JBGFUD010002975">
    <property type="protein sequence ID" value="MFH4978206.1"/>
    <property type="molecule type" value="Genomic_DNA"/>
</dbReference>
<comment type="catalytic activity">
    <reaction evidence="9">
        <text>L-seryl-[protein] + ATP = O-phospho-L-seryl-[protein] + ADP + H(+)</text>
        <dbReference type="Rhea" id="RHEA:17989"/>
        <dbReference type="Rhea" id="RHEA-COMP:9863"/>
        <dbReference type="Rhea" id="RHEA-COMP:11604"/>
        <dbReference type="ChEBI" id="CHEBI:15378"/>
        <dbReference type="ChEBI" id="CHEBI:29999"/>
        <dbReference type="ChEBI" id="CHEBI:30616"/>
        <dbReference type="ChEBI" id="CHEBI:83421"/>
        <dbReference type="ChEBI" id="CHEBI:456216"/>
        <dbReference type="EC" id="2.7.11.25"/>
    </reaction>
</comment>
<evidence type="ECO:0000256" key="9">
    <source>
        <dbReference type="ARBA" id="ARBA00048329"/>
    </source>
</evidence>
<dbReference type="InterPro" id="IPR017441">
    <property type="entry name" value="Protein_kinase_ATP_BS"/>
</dbReference>
<comment type="catalytic activity">
    <reaction evidence="8">
        <text>L-threonyl-[protein] + ATP = O-phospho-L-threonyl-[protein] + ADP + H(+)</text>
        <dbReference type="Rhea" id="RHEA:46608"/>
        <dbReference type="Rhea" id="RHEA-COMP:11060"/>
        <dbReference type="Rhea" id="RHEA-COMP:11605"/>
        <dbReference type="ChEBI" id="CHEBI:15378"/>
        <dbReference type="ChEBI" id="CHEBI:30013"/>
        <dbReference type="ChEBI" id="CHEBI:30616"/>
        <dbReference type="ChEBI" id="CHEBI:61977"/>
        <dbReference type="ChEBI" id="CHEBI:456216"/>
        <dbReference type="EC" id="2.7.11.25"/>
    </reaction>
</comment>
<dbReference type="SUPFAM" id="SSF50044">
    <property type="entry name" value="SH3-domain"/>
    <property type="match status" value="1"/>
</dbReference>
<evidence type="ECO:0000256" key="11">
    <source>
        <dbReference type="PROSITE-ProRule" id="PRU10141"/>
    </source>
</evidence>
<evidence type="ECO:0000313" key="16">
    <source>
        <dbReference type="EMBL" id="MFH4978206.1"/>
    </source>
</evidence>
<dbReference type="InterPro" id="IPR000719">
    <property type="entry name" value="Prot_kinase_dom"/>
</dbReference>
<name>A0ABD6ELB3_9BILA</name>
<dbReference type="SUPFAM" id="SSF56112">
    <property type="entry name" value="Protein kinase-like (PK-like)"/>
    <property type="match status" value="1"/>
</dbReference>
<dbReference type="InterPro" id="IPR001245">
    <property type="entry name" value="Ser-Thr/Tyr_kinase_cat_dom"/>
</dbReference>
<feature type="binding site" evidence="11">
    <location>
        <position position="205"/>
    </location>
    <ligand>
        <name>ATP</name>
        <dbReference type="ChEBI" id="CHEBI:30616"/>
    </ligand>
</feature>
<evidence type="ECO:0000256" key="8">
    <source>
        <dbReference type="ARBA" id="ARBA00047559"/>
    </source>
</evidence>
<keyword evidence="12" id="KW-0175">Coiled coil</keyword>
<feature type="domain" description="SH3" evidence="14">
    <location>
        <begin position="106"/>
        <end position="168"/>
    </location>
</feature>
<dbReference type="Pfam" id="PF07714">
    <property type="entry name" value="PK_Tyr_Ser-Thr"/>
    <property type="match status" value="1"/>
</dbReference>
<keyword evidence="5" id="KW-0723">Serine/threonine-protein kinase</keyword>
<dbReference type="PROSITE" id="PS00107">
    <property type="entry name" value="PROTEIN_KINASE_ATP"/>
    <property type="match status" value="1"/>
</dbReference>
<evidence type="ECO:0000256" key="12">
    <source>
        <dbReference type="SAM" id="Coils"/>
    </source>
</evidence>
<accession>A0ABD6ELB3</accession>
<keyword evidence="17" id="KW-1185">Reference proteome</keyword>
<dbReference type="Pfam" id="PF07653">
    <property type="entry name" value="SH3_2"/>
    <property type="match status" value="1"/>
</dbReference>
<gene>
    <name evidence="16" type="ORF">AB6A40_004915</name>
</gene>
<dbReference type="InterPro" id="IPR036028">
    <property type="entry name" value="SH3-like_dom_sf"/>
</dbReference>
<dbReference type="Gene3D" id="2.30.30.40">
    <property type="entry name" value="SH3 Domains"/>
    <property type="match status" value="1"/>
</dbReference>
<feature type="domain" description="Protein kinase" evidence="15">
    <location>
        <begin position="178"/>
        <end position="465"/>
    </location>
</feature>
<organism evidence="16 17">
    <name type="scientific">Gnathostoma spinigerum</name>
    <dbReference type="NCBI Taxonomy" id="75299"/>
    <lineage>
        <taxon>Eukaryota</taxon>
        <taxon>Metazoa</taxon>
        <taxon>Ecdysozoa</taxon>
        <taxon>Nematoda</taxon>
        <taxon>Chromadorea</taxon>
        <taxon>Rhabditida</taxon>
        <taxon>Spirurina</taxon>
        <taxon>Gnathostomatomorpha</taxon>
        <taxon>Gnathostomatoidea</taxon>
        <taxon>Gnathostomatidae</taxon>
        <taxon>Gnathostoma</taxon>
    </lineage>
</organism>
<evidence type="ECO:0000256" key="7">
    <source>
        <dbReference type="ARBA" id="ARBA00022840"/>
    </source>
</evidence>
<dbReference type="InterPro" id="IPR008271">
    <property type="entry name" value="Ser/Thr_kinase_AS"/>
</dbReference>
<dbReference type="Gene3D" id="3.30.200.20">
    <property type="entry name" value="Phosphorylase Kinase, domain 1"/>
    <property type="match status" value="1"/>
</dbReference>
<sequence length="820" mass="92711">MESPESPIAPSLFQHPRSLLSSAERDADFAPEAAGPSKPCSYTTTVEVIADSPTAIASPSTSARTSASYVTDRADPNCSEPRLSARSHFESPMDDVRFRDGELRSDKSIWVEPAFDYTPNRGDELKLKRGSTIKVIRCNEDEEGWWYGETVDGKKGYFPQSYVKLAERKPIEINMDDLKVTGTLGTGGFGIVKSAMYRGREVAVKIPNSKFSRDKIAELVKEEASILQMIHHRNFIRLFGIVIGERPALVLELCQDSLSKISQRSRGAWISAQTIAFWGAQIARGMSYLHQLNVLHRDLKAANILVKEKVCESCLKYSIGPDEHVPYILDDGFCKECGGAGLRRLTLKIADLGLSKRIQFSNCINRISVMGTVSYLAPEVVVRKLCSKAMDVWSFGLILWEVLTGTTPFAGMCPSIAILQIGHYRKQEIPSSCPVELKEIIESCWCRDPEDRPTFKLLATQLQTLSETCEAPDFSRRNFMKEAQTLLKNMKEKADELQRRENEITIRELGRILVQAMSLEPPKVKPTPPKRKPFLTTSDISKPYDYKEGLSLTKNIHMDLSNNDDECDRCAQVESRRASDFPSSPHKENIEVRCRKFSEPPHVPMQGFLTIPRRSKNEDLPKKLSNDVDKLMNEMDAEFPSTRELLNPLYKSTPNLLRSHMPVYRDSSPQLHRCNATRRIMKEPPRRTDPDCNFSGGRVSDYETLKEQGSRFTSLDHLATPRRIPPSGVNIYGSRPNVRVTLANGNRYHLKTGRDSDWNFLNFFKFYKEKSPCKFSSHLHFFLLVRGIMYSTFFTGNHSFGKSAKYGACEGHEGASAEFH</sequence>
<dbReference type="GO" id="GO:0004709">
    <property type="term" value="F:MAP kinase kinase kinase activity"/>
    <property type="evidence" value="ECO:0007669"/>
    <property type="project" value="UniProtKB-EC"/>
</dbReference>
<feature type="coiled-coil region" evidence="12">
    <location>
        <begin position="480"/>
        <end position="507"/>
    </location>
</feature>
<comment type="similarity">
    <text evidence="2">Belongs to the protein kinase superfamily. STE Ser/Thr protein kinase family. MAP kinase kinase kinase subfamily.</text>
</comment>
<dbReference type="Gene3D" id="1.10.510.10">
    <property type="entry name" value="Transferase(Phosphotransferase) domain 1"/>
    <property type="match status" value="1"/>
</dbReference>
<keyword evidence="7 11" id="KW-0067">ATP-binding</keyword>
<dbReference type="EC" id="2.7.11.25" evidence="3"/>
<evidence type="ECO:0000256" key="5">
    <source>
        <dbReference type="ARBA" id="ARBA00022527"/>
    </source>
</evidence>
<reference evidence="16 17" key="1">
    <citation type="submission" date="2024-08" db="EMBL/GenBank/DDBJ databases">
        <title>Gnathostoma spinigerum genome.</title>
        <authorList>
            <person name="Gonzalez-Bertolin B."/>
            <person name="Monzon S."/>
            <person name="Zaballos A."/>
            <person name="Jimenez P."/>
            <person name="Dekumyoy P."/>
            <person name="Varona S."/>
            <person name="Cuesta I."/>
            <person name="Sumanam S."/>
            <person name="Adisakwattana P."/>
            <person name="Gasser R.B."/>
            <person name="Hernandez-Gonzalez A."/>
            <person name="Young N.D."/>
            <person name="Perteguer M.J."/>
        </authorList>
    </citation>
    <scope>NUCLEOTIDE SEQUENCE [LARGE SCALE GENOMIC DNA]</scope>
    <source>
        <strain evidence="16">AL3</strain>
        <tissue evidence="16">Liver</tissue>
    </source>
</reference>
<keyword evidence="4 10" id="KW-0728">SH3 domain</keyword>
<evidence type="ECO:0000256" key="1">
    <source>
        <dbReference type="ARBA" id="ARBA00001946"/>
    </source>
</evidence>
<evidence type="ECO:0000256" key="13">
    <source>
        <dbReference type="SAM" id="MobiDB-lite"/>
    </source>
</evidence>
<proteinExistence type="inferred from homology"/>
<evidence type="ECO:0000256" key="3">
    <source>
        <dbReference type="ARBA" id="ARBA00012406"/>
    </source>
</evidence>
<evidence type="ECO:0000259" key="14">
    <source>
        <dbReference type="PROSITE" id="PS50002"/>
    </source>
</evidence>
<dbReference type="PANTHER" id="PTHR44329:SF6">
    <property type="entry name" value="RECEPTOR-INTERACTING SERINE_THREONINE-PROTEIN KINASE 1"/>
    <property type="match status" value="1"/>
</dbReference>
<dbReference type="AlphaFoldDB" id="A0ABD6ELB3"/>
<evidence type="ECO:0000256" key="6">
    <source>
        <dbReference type="ARBA" id="ARBA00022741"/>
    </source>
</evidence>
<keyword evidence="5" id="KW-0808">Transferase</keyword>
<protein>
    <recommendedName>
        <fullName evidence="3">mitogen-activated protein kinase kinase kinase</fullName>
        <ecNumber evidence="3">2.7.11.25</ecNumber>
    </recommendedName>
</protein>
<dbReference type="InterPro" id="IPR051681">
    <property type="entry name" value="Ser/Thr_Kinases-Pseudokinases"/>
</dbReference>
<dbReference type="PROSITE" id="PS50011">
    <property type="entry name" value="PROTEIN_KINASE_DOM"/>
    <property type="match status" value="1"/>
</dbReference>
<dbReference type="PROSITE" id="PS50002">
    <property type="entry name" value="SH3"/>
    <property type="match status" value="1"/>
</dbReference>
<dbReference type="PANTHER" id="PTHR44329">
    <property type="entry name" value="SERINE/THREONINE-PROTEIN KINASE TNNI3K-RELATED"/>
    <property type="match status" value="1"/>
</dbReference>
<dbReference type="GO" id="GO:0005524">
    <property type="term" value="F:ATP binding"/>
    <property type="evidence" value="ECO:0007669"/>
    <property type="project" value="UniProtKB-UniRule"/>
</dbReference>
<keyword evidence="6 11" id="KW-0547">Nucleotide-binding</keyword>
<keyword evidence="5" id="KW-0418">Kinase</keyword>
<feature type="region of interest" description="Disordered" evidence="13">
    <location>
        <begin position="22"/>
        <end position="41"/>
    </location>
</feature>
<evidence type="ECO:0000256" key="2">
    <source>
        <dbReference type="ARBA" id="ARBA00006529"/>
    </source>
</evidence>
<comment type="cofactor">
    <cofactor evidence="1">
        <name>Mg(2+)</name>
        <dbReference type="ChEBI" id="CHEBI:18420"/>
    </cofactor>
</comment>
<dbReference type="GO" id="GO:0006950">
    <property type="term" value="P:response to stress"/>
    <property type="evidence" value="ECO:0007669"/>
    <property type="project" value="UniProtKB-ARBA"/>
</dbReference>
<dbReference type="InterPro" id="IPR011009">
    <property type="entry name" value="Kinase-like_dom_sf"/>
</dbReference>
<dbReference type="InterPro" id="IPR001452">
    <property type="entry name" value="SH3_domain"/>
</dbReference>
<dbReference type="SMART" id="SM00220">
    <property type="entry name" value="S_TKc"/>
    <property type="match status" value="1"/>
</dbReference>
<comment type="caution">
    <text evidence="16">The sequence shown here is derived from an EMBL/GenBank/DDBJ whole genome shotgun (WGS) entry which is preliminary data.</text>
</comment>
<evidence type="ECO:0000256" key="10">
    <source>
        <dbReference type="PROSITE-ProRule" id="PRU00192"/>
    </source>
</evidence>
<evidence type="ECO:0000313" key="17">
    <source>
        <dbReference type="Proteomes" id="UP001608902"/>
    </source>
</evidence>
<evidence type="ECO:0000259" key="15">
    <source>
        <dbReference type="PROSITE" id="PS50011"/>
    </source>
</evidence>